<proteinExistence type="predicted"/>
<protein>
    <submittedName>
        <fullName evidence="3">Flagellar basal body protein FliL</fullName>
    </submittedName>
</protein>
<sequence>MANYGPPGGPYPGSSPEPWPRPDRESTDEYGQPADPWGGQDQFGGEQRWGGAPSSVPPGGPGSPVSHPGYPYQTPPGQPGHGYPDPGVGAGDGYPRSGAGDGYPGSGAGAPGPGQPQTGRYDAGYGPSPHHPAGTAGGPPGWTPPEPPESMWAPPAADANWSTAEPVPAPKRGAGRLVFGVVATLLVLTLGGIGLGIYLSNVDDSTPKVLPTTEPTDGVVGGEESPEPTEPVPTTPAPAPSTDARFVEAGQCVANEGSVERPKLVIAECGPETYEVLARIDERTTGDADAKAKCAKVKSYTNYYFFNSELDDLDFVLCLRER</sequence>
<feature type="compositionally biased region" description="Pro residues" evidence="1">
    <location>
        <begin position="7"/>
        <end position="19"/>
    </location>
</feature>
<evidence type="ECO:0000256" key="1">
    <source>
        <dbReference type="SAM" id="MobiDB-lite"/>
    </source>
</evidence>
<evidence type="ECO:0000256" key="2">
    <source>
        <dbReference type="SAM" id="Phobius"/>
    </source>
</evidence>
<keyword evidence="3" id="KW-0282">Flagellum</keyword>
<keyword evidence="2" id="KW-1133">Transmembrane helix</keyword>
<dbReference type="Proteomes" id="UP001332243">
    <property type="component" value="Unassembled WGS sequence"/>
</dbReference>
<dbReference type="RefSeq" id="WP_331213520.1">
    <property type="nucleotide sequence ID" value="NZ_JAZGQK010000006.1"/>
</dbReference>
<feature type="region of interest" description="Disordered" evidence="1">
    <location>
        <begin position="1"/>
        <end position="167"/>
    </location>
</feature>
<keyword evidence="3" id="KW-0969">Cilium</keyword>
<feature type="region of interest" description="Disordered" evidence="1">
    <location>
        <begin position="208"/>
        <end position="239"/>
    </location>
</feature>
<name>A0ABU7RPH3_9ACTN</name>
<reference evidence="3 4" key="1">
    <citation type="submission" date="2024-01" db="EMBL/GenBank/DDBJ databases">
        <title>Genome insights into Plantactinospora sonchi sp. nov.</title>
        <authorList>
            <person name="Wang L."/>
        </authorList>
    </citation>
    <scope>NUCLEOTIDE SEQUENCE [LARGE SCALE GENOMIC DNA]</scope>
    <source>
        <strain evidence="3 4">NEAU-QY2</strain>
    </source>
</reference>
<keyword evidence="2" id="KW-0472">Membrane</keyword>
<keyword evidence="3" id="KW-0966">Cell projection</keyword>
<comment type="caution">
    <text evidence="3">The sequence shown here is derived from an EMBL/GenBank/DDBJ whole genome shotgun (WGS) entry which is preliminary data.</text>
</comment>
<keyword evidence="2" id="KW-0812">Transmembrane</keyword>
<feature type="transmembrane region" description="Helical" evidence="2">
    <location>
        <begin position="177"/>
        <end position="199"/>
    </location>
</feature>
<dbReference type="EMBL" id="JAZGQK010000006">
    <property type="protein sequence ID" value="MEE6258405.1"/>
    <property type="molecule type" value="Genomic_DNA"/>
</dbReference>
<organism evidence="3 4">
    <name type="scientific">Plantactinospora sonchi</name>
    <dbReference type="NCBI Taxonomy" id="1544735"/>
    <lineage>
        <taxon>Bacteria</taxon>
        <taxon>Bacillati</taxon>
        <taxon>Actinomycetota</taxon>
        <taxon>Actinomycetes</taxon>
        <taxon>Micromonosporales</taxon>
        <taxon>Micromonosporaceae</taxon>
        <taxon>Plantactinospora</taxon>
    </lineage>
</organism>
<feature type="compositionally biased region" description="Low complexity" evidence="1">
    <location>
        <begin position="63"/>
        <end position="72"/>
    </location>
</feature>
<gene>
    <name evidence="3" type="ORF">V1633_07845</name>
</gene>
<keyword evidence="4" id="KW-1185">Reference proteome</keyword>
<evidence type="ECO:0000313" key="3">
    <source>
        <dbReference type="EMBL" id="MEE6258405.1"/>
    </source>
</evidence>
<feature type="compositionally biased region" description="Pro residues" evidence="1">
    <location>
        <begin position="228"/>
        <end position="239"/>
    </location>
</feature>
<accession>A0ABU7RPH3</accession>
<evidence type="ECO:0000313" key="4">
    <source>
        <dbReference type="Proteomes" id="UP001332243"/>
    </source>
</evidence>
<feature type="compositionally biased region" description="Gly residues" evidence="1">
    <location>
        <begin position="99"/>
        <end position="112"/>
    </location>
</feature>